<gene>
    <name evidence="15" type="ORF">E2K98_04655</name>
    <name evidence="14" type="ORF">RCG21_00650</name>
</gene>
<dbReference type="SMART" id="SM00062">
    <property type="entry name" value="PBPb"/>
    <property type="match status" value="1"/>
</dbReference>
<evidence type="ECO:0000256" key="6">
    <source>
        <dbReference type="ARBA" id="ARBA00022777"/>
    </source>
</evidence>
<feature type="transmembrane region" description="Helical" evidence="12">
    <location>
        <begin position="6"/>
        <end position="28"/>
    </location>
</feature>
<dbReference type="CDD" id="cd13704">
    <property type="entry name" value="PBP2_HisK"/>
    <property type="match status" value="1"/>
</dbReference>
<keyword evidence="9" id="KW-0564">Palmitate</keyword>
<keyword evidence="4" id="KW-0808">Transferase</keyword>
<dbReference type="InterPro" id="IPR003594">
    <property type="entry name" value="HATPase_dom"/>
</dbReference>
<dbReference type="RefSeq" id="WP_133333096.1">
    <property type="nucleotide sequence ID" value="NZ_JAVGVR010000001.1"/>
</dbReference>
<dbReference type="InterPro" id="IPR036097">
    <property type="entry name" value="HisK_dim/P_sf"/>
</dbReference>
<dbReference type="Pfam" id="PF00497">
    <property type="entry name" value="SBP_bac_3"/>
    <property type="match status" value="1"/>
</dbReference>
<keyword evidence="8" id="KW-0902">Two-component regulatory system</keyword>
<evidence type="ECO:0000256" key="8">
    <source>
        <dbReference type="ARBA" id="ARBA00023012"/>
    </source>
</evidence>
<dbReference type="InterPro" id="IPR000014">
    <property type="entry name" value="PAS"/>
</dbReference>
<organism evidence="15 16">
    <name type="scientific">Bacillus salipaludis</name>
    <dbReference type="NCBI Taxonomy" id="2547811"/>
    <lineage>
        <taxon>Bacteria</taxon>
        <taxon>Bacillati</taxon>
        <taxon>Bacillota</taxon>
        <taxon>Bacilli</taxon>
        <taxon>Bacillales</taxon>
        <taxon>Bacillaceae</taxon>
        <taxon>Bacillus</taxon>
    </lineage>
</organism>
<dbReference type="InterPro" id="IPR035965">
    <property type="entry name" value="PAS-like_dom_sf"/>
</dbReference>
<dbReference type="Pfam" id="PF02518">
    <property type="entry name" value="HATPase_c"/>
    <property type="match status" value="1"/>
</dbReference>
<evidence type="ECO:0000259" key="13">
    <source>
        <dbReference type="PROSITE" id="PS50109"/>
    </source>
</evidence>
<feature type="coiled-coil region" evidence="11">
    <location>
        <begin position="298"/>
        <end position="325"/>
    </location>
</feature>
<evidence type="ECO:0000313" key="16">
    <source>
        <dbReference type="Proteomes" id="UP000295132"/>
    </source>
</evidence>
<protein>
    <recommendedName>
        <fullName evidence="2">histidine kinase</fullName>
        <ecNumber evidence="2">2.7.13.3</ecNumber>
    </recommendedName>
</protein>
<dbReference type="SUPFAM" id="SSF55785">
    <property type="entry name" value="PYP-like sensor domain (PAS domain)"/>
    <property type="match status" value="1"/>
</dbReference>
<keyword evidence="11" id="KW-0175">Coiled coil</keyword>
<evidence type="ECO:0000313" key="15">
    <source>
        <dbReference type="EMBL" id="TDK64156.1"/>
    </source>
</evidence>
<keyword evidence="7" id="KW-0067">ATP-binding</keyword>
<dbReference type="Gene3D" id="3.40.190.10">
    <property type="entry name" value="Periplasmic binding protein-like II"/>
    <property type="match status" value="2"/>
</dbReference>
<keyword evidence="10" id="KW-0449">Lipoprotein</keyword>
<dbReference type="EMBL" id="JAVGVR010000001">
    <property type="protein sequence ID" value="MDQ6594970.1"/>
    <property type="molecule type" value="Genomic_DNA"/>
</dbReference>
<dbReference type="SUPFAM" id="SSF55874">
    <property type="entry name" value="ATPase domain of HSP90 chaperone/DNA topoisomerase II/histidine kinase"/>
    <property type="match status" value="1"/>
</dbReference>
<comment type="caution">
    <text evidence="15">The sequence shown here is derived from an EMBL/GenBank/DDBJ whole genome shotgun (WGS) entry which is preliminary data.</text>
</comment>
<dbReference type="AlphaFoldDB" id="A0A4R5VYP0"/>
<dbReference type="GO" id="GO:0005524">
    <property type="term" value="F:ATP binding"/>
    <property type="evidence" value="ECO:0007669"/>
    <property type="project" value="UniProtKB-KW"/>
</dbReference>
<dbReference type="InterPro" id="IPR003661">
    <property type="entry name" value="HisK_dim/P_dom"/>
</dbReference>
<dbReference type="Gene3D" id="3.30.565.10">
    <property type="entry name" value="Histidine kinase-like ATPase, C-terminal domain"/>
    <property type="match status" value="1"/>
</dbReference>
<evidence type="ECO:0000256" key="7">
    <source>
        <dbReference type="ARBA" id="ARBA00022840"/>
    </source>
</evidence>
<evidence type="ECO:0000256" key="1">
    <source>
        <dbReference type="ARBA" id="ARBA00000085"/>
    </source>
</evidence>
<dbReference type="SMART" id="SM00388">
    <property type="entry name" value="HisKA"/>
    <property type="match status" value="1"/>
</dbReference>
<evidence type="ECO:0000313" key="14">
    <source>
        <dbReference type="EMBL" id="MDQ6594970.1"/>
    </source>
</evidence>
<evidence type="ECO:0000256" key="12">
    <source>
        <dbReference type="SAM" id="Phobius"/>
    </source>
</evidence>
<dbReference type="CDD" id="cd00130">
    <property type="entry name" value="PAS"/>
    <property type="match status" value="1"/>
</dbReference>
<dbReference type="InterPro" id="IPR004358">
    <property type="entry name" value="Sig_transdc_His_kin-like_C"/>
</dbReference>
<evidence type="ECO:0000256" key="2">
    <source>
        <dbReference type="ARBA" id="ARBA00012438"/>
    </source>
</evidence>
<dbReference type="Pfam" id="PF13596">
    <property type="entry name" value="PAS_10"/>
    <property type="match status" value="1"/>
</dbReference>
<feature type="transmembrane region" description="Helical" evidence="12">
    <location>
        <begin position="265"/>
        <end position="286"/>
    </location>
</feature>
<keyword evidence="5" id="KW-0547">Nucleotide-binding</keyword>
<evidence type="ECO:0000256" key="5">
    <source>
        <dbReference type="ARBA" id="ARBA00022741"/>
    </source>
</evidence>
<accession>A0A4R5VYP0</accession>
<dbReference type="Proteomes" id="UP000295132">
    <property type="component" value="Unassembled WGS sequence"/>
</dbReference>
<evidence type="ECO:0000256" key="11">
    <source>
        <dbReference type="SAM" id="Coils"/>
    </source>
</evidence>
<keyword evidence="12" id="KW-0472">Membrane</keyword>
<name>A0A4R5VYP0_9BACI</name>
<dbReference type="InterPro" id="IPR005467">
    <property type="entry name" value="His_kinase_dom"/>
</dbReference>
<dbReference type="PANTHER" id="PTHR43065:SF10">
    <property type="entry name" value="PEROXIDE STRESS-ACTIVATED HISTIDINE KINASE MAK3"/>
    <property type="match status" value="1"/>
</dbReference>
<dbReference type="InterPro" id="IPR001638">
    <property type="entry name" value="Solute-binding_3/MltF_N"/>
</dbReference>
<keyword evidence="12" id="KW-1133">Transmembrane helix</keyword>
<evidence type="ECO:0000256" key="4">
    <source>
        <dbReference type="ARBA" id="ARBA00022679"/>
    </source>
</evidence>
<dbReference type="SMART" id="SM00091">
    <property type="entry name" value="PAS"/>
    <property type="match status" value="1"/>
</dbReference>
<dbReference type="PROSITE" id="PS50109">
    <property type="entry name" value="HIS_KIN"/>
    <property type="match status" value="1"/>
</dbReference>
<comment type="catalytic activity">
    <reaction evidence="1">
        <text>ATP + protein L-histidine = ADP + protein N-phospho-L-histidine.</text>
        <dbReference type="EC" id="2.7.13.3"/>
    </reaction>
</comment>
<dbReference type="Gene3D" id="3.30.450.20">
    <property type="entry name" value="PAS domain"/>
    <property type="match status" value="1"/>
</dbReference>
<dbReference type="EC" id="2.7.13.3" evidence="2"/>
<keyword evidence="17" id="KW-1185">Reference proteome</keyword>
<proteinExistence type="predicted"/>
<dbReference type="PANTHER" id="PTHR43065">
    <property type="entry name" value="SENSOR HISTIDINE KINASE"/>
    <property type="match status" value="1"/>
</dbReference>
<reference evidence="15 16" key="1">
    <citation type="submission" date="2019-03" db="EMBL/GenBank/DDBJ databases">
        <title>Bacillus niacini sp. nov. a Nicotinate-Metabolizing Mesophile Isolated from Soil.</title>
        <authorList>
            <person name="Zhang G."/>
        </authorList>
    </citation>
    <scope>NUCLEOTIDE SEQUENCE [LARGE SCALE GENOMIC DNA]</scope>
    <source>
        <strain evidence="15 16">WN066</strain>
    </source>
</reference>
<evidence type="ECO:0000256" key="10">
    <source>
        <dbReference type="ARBA" id="ARBA00023288"/>
    </source>
</evidence>
<feature type="domain" description="Histidine kinase" evidence="13">
    <location>
        <begin position="454"/>
        <end position="660"/>
    </location>
</feature>
<dbReference type="SUPFAM" id="SSF47384">
    <property type="entry name" value="Homodimeric domain of signal transducing histidine kinase"/>
    <property type="match status" value="1"/>
</dbReference>
<dbReference type="SMART" id="SM00387">
    <property type="entry name" value="HATPase_c"/>
    <property type="match status" value="1"/>
</dbReference>
<dbReference type="SUPFAM" id="SSF53850">
    <property type="entry name" value="Periplasmic binding protein-like II"/>
    <property type="match status" value="1"/>
</dbReference>
<keyword evidence="12" id="KW-0812">Transmembrane</keyword>
<evidence type="ECO:0000256" key="9">
    <source>
        <dbReference type="ARBA" id="ARBA00023139"/>
    </source>
</evidence>
<reference evidence="14" key="2">
    <citation type="submission" date="2023-08" db="EMBL/GenBank/DDBJ databases">
        <title>Nitrogen cycling bacteria in agricultural field soils.</title>
        <authorList>
            <person name="Jang J."/>
        </authorList>
    </citation>
    <scope>NUCLEOTIDE SEQUENCE</scope>
    <source>
        <strain evidence="14">PS3-36</strain>
    </source>
</reference>
<dbReference type="CDD" id="cd00082">
    <property type="entry name" value="HisKA"/>
    <property type="match status" value="1"/>
</dbReference>
<dbReference type="Pfam" id="PF00512">
    <property type="entry name" value="HisKA"/>
    <property type="match status" value="1"/>
</dbReference>
<evidence type="ECO:0000313" key="17">
    <source>
        <dbReference type="Proteomes" id="UP001178888"/>
    </source>
</evidence>
<keyword evidence="6" id="KW-0418">Kinase</keyword>
<dbReference type="PRINTS" id="PR00344">
    <property type="entry name" value="BCTRLSENSOR"/>
</dbReference>
<dbReference type="GO" id="GO:0000155">
    <property type="term" value="F:phosphorelay sensor kinase activity"/>
    <property type="evidence" value="ECO:0007669"/>
    <property type="project" value="InterPro"/>
</dbReference>
<keyword evidence="3" id="KW-0597">Phosphoprotein</keyword>
<dbReference type="Gene3D" id="1.10.287.130">
    <property type="match status" value="1"/>
</dbReference>
<dbReference type="InterPro" id="IPR036890">
    <property type="entry name" value="HATPase_C_sf"/>
</dbReference>
<dbReference type="EMBL" id="SMYO01000002">
    <property type="protein sequence ID" value="TDK64156.1"/>
    <property type="molecule type" value="Genomic_DNA"/>
</dbReference>
<sequence>MPSPIIIRICVTIPVLLLSFVLFPCTAYQESNKVIRIAGDNNFPPFEYLSGSGVYTGFNVDVMNAISIQTGIKIEYYPMPWNQALKALKSGKVDAIQGMKDYPSRRKTYAFSNDYFISSQAIFVLKDNMYIRQMDDLEGKKVAVQKSDVSNDLLNKVNNVHLIKTDNQQAAVQLLVEGKADAFVGNRITGQYVLQKSGKQSKIKIVGDEINPTNYSIAVLPKNKALLTIFNKGLSQIKKDGTYEKIVKKWFGEYIMPSAPRLQKVIKYLEVGLFVTIIIITAVLWWNRILKRKVASRTSQIERINKKLEEKMILLQENNNFQQQLLNSTLSSFVTLDNRGHISMINQKAIDYLKLNEDIVGLPFTQTILEDFISKEEIQNVLEKKEIVLQKEVTWEPVVSLKRILTYSIYPIVSTTGNSKGAVLNFQDITKQKEFEKKVAQEDRLRSLGQLMMGIAHEIRNPLTSILTYTQLLPKKYENLEFRSFFSQHVTSEITRLNSLINDLLDYSRPKKSEPVLFFLYPMIQSTLQLFKQKIKEKNLGIVFEMDEELQAYADVLQIKQVLVNIILNAIEALKEQGNLTIRGYYQREFAVIEIEDNGIGMSDEVASKIFDPFYSKKVNGVGLGLFVSYQLLEENQCSIKVESTKGKGTVMTVYLPCPRKGREENA</sequence>
<dbReference type="Proteomes" id="UP001178888">
    <property type="component" value="Unassembled WGS sequence"/>
</dbReference>
<evidence type="ECO:0000256" key="3">
    <source>
        <dbReference type="ARBA" id="ARBA00022553"/>
    </source>
</evidence>